<proteinExistence type="predicted"/>
<comment type="caution">
    <text evidence="1">The sequence shown here is derived from an EMBL/GenBank/DDBJ whole genome shotgun (WGS) entry which is preliminary data.</text>
</comment>
<keyword evidence="2" id="KW-1185">Reference proteome</keyword>
<sequence length="145" mass="15840">MEGSWPGGKYISEAPSTGYLDRQHPWYESPHCEVVSCCTTDGLSPIHQSSGGLLSAIGTCHDARYESGHLSGDICSVLRGREVGTHQVKPHLHFKVEILALNITSRNSPERYDSEVPVHCPGLVLHMRAAGPCLRFADEAQVPCF</sequence>
<gene>
    <name evidence="1" type="ORF">HAX54_034487</name>
</gene>
<accession>A0ABS8VHR0</accession>
<evidence type="ECO:0000313" key="2">
    <source>
        <dbReference type="Proteomes" id="UP000823775"/>
    </source>
</evidence>
<name>A0ABS8VHR0_DATST</name>
<dbReference type="EMBL" id="JACEIK010004451">
    <property type="protein sequence ID" value="MCD9645495.1"/>
    <property type="molecule type" value="Genomic_DNA"/>
</dbReference>
<reference evidence="1 2" key="1">
    <citation type="journal article" date="2021" name="BMC Genomics">
        <title>Datura genome reveals duplications of psychoactive alkaloid biosynthetic genes and high mutation rate following tissue culture.</title>
        <authorList>
            <person name="Rajewski A."/>
            <person name="Carter-House D."/>
            <person name="Stajich J."/>
            <person name="Litt A."/>
        </authorList>
    </citation>
    <scope>NUCLEOTIDE SEQUENCE [LARGE SCALE GENOMIC DNA]</scope>
    <source>
        <strain evidence="1">AR-01</strain>
    </source>
</reference>
<protein>
    <submittedName>
        <fullName evidence="1">Uncharacterized protein</fullName>
    </submittedName>
</protein>
<evidence type="ECO:0000313" key="1">
    <source>
        <dbReference type="EMBL" id="MCD9645495.1"/>
    </source>
</evidence>
<dbReference type="Proteomes" id="UP000823775">
    <property type="component" value="Unassembled WGS sequence"/>
</dbReference>
<organism evidence="1 2">
    <name type="scientific">Datura stramonium</name>
    <name type="common">Jimsonweed</name>
    <name type="synonym">Common thornapple</name>
    <dbReference type="NCBI Taxonomy" id="4076"/>
    <lineage>
        <taxon>Eukaryota</taxon>
        <taxon>Viridiplantae</taxon>
        <taxon>Streptophyta</taxon>
        <taxon>Embryophyta</taxon>
        <taxon>Tracheophyta</taxon>
        <taxon>Spermatophyta</taxon>
        <taxon>Magnoliopsida</taxon>
        <taxon>eudicotyledons</taxon>
        <taxon>Gunneridae</taxon>
        <taxon>Pentapetalae</taxon>
        <taxon>asterids</taxon>
        <taxon>lamiids</taxon>
        <taxon>Solanales</taxon>
        <taxon>Solanaceae</taxon>
        <taxon>Solanoideae</taxon>
        <taxon>Datureae</taxon>
        <taxon>Datura</taxon>
    </lineage>
</organism>